<dbReference type="VEuPathDB" id="TriTrypDB:BSAL_72385"/>
<sequence length="978" mass="107987">MNENAISAAEETHEIISAAKVPSPIPQLRDDALGSTFPCENQLPLAVTAEGTVEPPVNRELEVSTKLSLELDIGTWRETWPRDITTVINVDRNSIVRYFRSLRKLDLVRIVTKSKLNAEQTAISTPQQSHSALSYETIVRDSTWISSLPNISTLHHFEMQPNETNPSPTPTTQAVNLGGSLVNCVLCVADDLKRCIVFSLANDSFEQLNATSLPMKASHVVPFEYRGIRYFLTYYSASGEYGILPFRSVAIGTPQLVAKGTFRTGWTDIVWKGTHHVRCTRQKFFCYNNVTGETVFECVWIKSNSSTASVCSAEHTTIQVGSPKKRSGSSDQRSPHLGGSTNGDEKRTPAFESSTRSTENEEDVHLALRRKSCIVVPMTIGGRFAAMLYSHATFNDDGVQRRSSLLNQRRQSTGRLLDSAPTGHRAIPLSRSLTLTNITEAASLMLRKRVFAHIEPWTHFCILSDFGDHDGADSISTMLCYSSVSGEVWVNCLYFTDIDRVAKDVTIFESSPLLAPAPPHRHPAPRTPQPGKQLEGGVNRYLSEQAERKSPFDHPIDFDHTSGCTNVPVGRSDSHEPRGGQPRSSFSRQSVFRGGSAAMTPADGPLARRESVAGPIRPSSSNQALSMRLQALPGATGDYHSDIARVINHISATDFPHDSPYPKLALSQVQSLPIHDSRLAALLTHPTSGASPLSITSRENTPRTMSASGSPRPLSSSWFKAPWKPSSHGDTYVPAPPHSPSAKFETVYEKHIQEEVPPKLQSNEAVNKRLYKPGTDARALFQQHELDKIYKDLAKKQVDHGVSDPKLVSKSVEKLGVADVDQRRKKEQVREKERNAREVPALHKSTSAMDAAEVQALGERLHDHVLAQRRSQLDVLKKKLTNSHPSPNHHGKLTTPRQQAMVVRLDSESVKHKAQSLQRIEQEMAADTLLHVTRTSPPLQRNSSPPLQRNSSPTKLSKVELEALSARLYANEPRAATA</sequence>
<feature type="region of interest" description="Disordered" evidence="1">
    <location>
        <begin position="319"/>
        <end position="363"/>
    </location>
</feature>
<feature type="compositionally biased region" description="Polar residues" evidence="1">
    <location>
        <begin position="933"/>
        <end position="955"/>
    </location>
</feature>
<feature type="compositionally biased region" description="Low complexity" evidence="1">
    <location>
        <begin position="706"/>
        <end position="716"/>
    </location>
</feature>
<dbReference type="AlphaFoldDB" id="A0A0S4IX15"/>
<reference evidence="3" key="1">
    <citation type="submission" date="2015-09" db="EMBL/GenBank/DDBJ databases">
        <authorList>
            <consortium name="Pathogen Informatics"/>
        </authorList>
    </citation>
    <scope>NUCLEOTIDE SEQUENCE [LARGE SCALE GENOMIC DNA]</scope>
    <source>
        <strain evidence="3">Lake Konstanz</strain>
    </source>
</reference>
<feature type="region of interest" description="Disordered" evidence="1">
    <location>
        <begin position="550"/>
        <end position="621"/>
    </location>
</feature>
<evidence type="ECO:0000256" key="1">
    <source>
        <dbReference type="SAM" id="MobiDB-lite"/>
    </source>
</evidence>
<proteinExistence type="predicted"/>
<evidence type="ECO:0000313" key="2">
    <source>
        <dbReference type="EMBL" id="CUG06353.1"/>
    </source>
</evidence>
<feature type="region of interest" description="Disordered" evidence="1">
    <location>
        <begin position="513"/>
        <end position="535"/>
    </location>
</feature>
<feature type="region of interest" description="Disordered" evidence="1">
    <location>
        <begin position="687"/>
        <end position="716"/>
    </location>
</feature>
<name>A0A0S4IX15_BODSA</name>
<feature type="region of interest" description="Disordered" evidence="1">
    <location>
        <begin position="820"/>
        <end position="839"/>
    </location>
</feature>
<feature type="compositionally biased region" description="Basic and acidic residues" evidence="1">
    <location>
        <begin position="550"/>
        <end position="560"/>
    </location>
</feature>
<evidence type="ECO:0000313" key="3">
    <source>
        <dbReference type="Proteomes" id="UP000051952"/>
    </source>
</evidence>
<feature type="region of interest" description="Disordered" evidence="1">
    <location>
        <begin position="932"/>
        <end position="959"/>
    </location>
</feature>
<gene>
    <name evidence="2" type="ORF">BSAL_72385</name>
</gene>
<keyword evidence="3" id="KW-1185">Reference proteome</keyword>
<organism evidence="2 3">
    <name type="scientific">Bodo saltans</name>
    <name type="common">Flagellated protozoan</name>
    <dbReference type="NCBI Taxonomy" id="75058"/>
    <lineage>
        <taxon>Eukaryota</taxon>
        <taxon>Discoba</taxon>
        <taxon>Euglenozoa</taxon>
        <taxon>Kinetoplastea</taxon>
        <taxon>Metakinetoplastina</taxon>
        <taxon>Eubodonida</taxon>
        <taxon>Bodonidae</taxon>
        <taxon>Bodo</taxon>
    </lineage>
</organism>
<feature type="compositionally biased region" description="Polar residues" evidence="1">
    <location>
        <begin position="687"/>
        <end position="705"/>
    </location>
</feature>
<dbReference type="Proteomes" id="UP000051952">
    <property type="component" value="Unassembled WGS sequence"/>
</dbReference>
<accession>A0A0S4IX15</accession>
<dbReference type="EMBL" id="CYKH01000584">
    <property type="protein sequence ID" value="CUG06353.1"/>
    <property type="molecule type" value="Genomic_DNA"/>
</dbReference>
<protein>
    <submittedName>
        <fullName evidence="2">Uncharacterized protein</fullName>
    </submittedName>
</protein>